<dbReference type="AlphaFoldDB" id="A0A0F4YKQ7"/>
<dbReference type="STRING" id="1408163.A0A0F4YKQ7"/>
<dbReference type="RefSeq" id="XP_013325426.1">
    <property type="nucleotide sequence ID" value="XM_013469972.1"/>
</dbReference>
<evidence type="ECO:0008006" key="5">
    <source>
        <dbReference type="Google" id="ProtNLM"/>
    </source>
</evidence>
<dbReference type="EMBL" id="LASV01000417">
    <property type="protein sequence ID" value="KKA18814.1"/>
    <property type="molecule type" value="Genomic_DNA"/>
</dbReference>
<sequence>DPATAHISVHLLIPGWTWTGLMGNVGPTDEKDVVNKPAGAWYPSQVADYCARALEKGSFYIVCPDGETDAALDQARMRWGSDDVIEGRPALSRWEASWKDQAAKWIEEEAAKRRAS</sequence>
<dbReference type="Proteomes" id="UP000053958">
    <property type="component" value="Unassembled WGS sequence"/>
</dbReference>
<evidence type="ECO:0000256" key="2">
    <source>
        <dbReference type="ARBA" id="ARBA00023002"/>
    </source>
</evidence>
<evidence type="ECO:0000313" key="4">
    <source>
        <dbReference type="Proteomes" id="UP000053958"/>
    </source>
</evidence>
<dbReference type="PANTHER" id="PTHR43008">
    <property type="entry name" value="BENZIL REDUCTASE"/>
    <property type="match status" value="1"/>
</dbReference>
<dbReference type="GO" id="GO:0050664">
    <property type="term" value="F:oxidoreductase activity, acting on NAD(P)H, oxygen as acceptor"/>
    <property type="evidence" value="ECO:0007669"/>
    <property type="project" value="TreeGrafter"/>
</dbReference>
<gene>
    <name evidence="3" type="ORF">T310_7234</name>
</gene>
<reference evidence="3 4" key="1">
    <citation type="submission" date="2015-04" db="EMBL/GenBank/DDBJ databases">
        <authorList>
            <person name="Heijne W.H."/>
            <person name="Fedorova N.D."/>
            <person name="Nierman W.C."/>
            <person name="Vollebregt A.W."/>
            <person name="Zhao Z."/>
            <person name="Wu L."/>
            <person name="Kumar M."/>
            <person name="Stam H."/>
            <person name="van den Berg M.A."/>
            <person name="Pel H.J."/>
        </authorList>
    </citation>
    <scope>NUCLEOTIDE SEQUENCE [LARGE SCALE GENOMIC DNA]</scope>
    <source>
        <strain evidence="3 4">CBS 393.64</strain>
    </source>
</reference>
<comment type="similarity">
    <text evidence="1">Belongs to the short-chain dehydrogenases/reductases (SDR) family.</text>
</comment>
<dbReference type="PANTHER" id="PTHR43008:SF7">
    <property type="entry name" value="SHORT CHAIN DEHYDROGENASE_REDUCTASE (AFU_ORTHOLOGUE AFUA_2G00830)"/>
    <property type="match status" value="1"/>
</dbReference>
<accession>A0A0F4YKQ7</accession>
<evidence type="ECO:0000313" key="3">
    <source>
        <dbReference type="EMBL" id="KKA18814.1"/>
    </source>
</evidence>
<proteinExistence type="inferred from homology"/>
<keyword evidence="4" id="KW-1185">Reference proteome</keyword>
<dbReference type="GeneID" id="25319510"/>
<keyword evidence="2" id="KW-0560">Oxidoreductase</keyword>
<name>A0A0F4YKQ7_RASE3</name>
<comment type="caution">
    <text evidence="3">The sequence shown here is derived from an EMBL/GenBank/DDBJ whole genome shotgun (WGS) entry which is preliminary data.</text>
</comment>
<dbReference type="OrthoDB" id="5307821at2759"/>
<evidence type="ECO:0000256" key="1">
    <source>
        <dbReference type="ARBA" id="ARBA00006484"/>
    </source>
</evidence>
<protein>
    <recommendedName>
        <fullName evidence="5">Short-chain dehydrogenase</fullName>
    </recommendedName>
</protein>
<feature type="non-terminal residue" evidence="3">
    <location>
        <position position="1"/>
    </location>
</feature>
<organism evidence="3 4">
    <name type="scientific">Rasamsonia emersonii (strain ATCC 16479 / CBS 393.64 / IMI 116815)</name>
    <dbReference type="NCBI Taxonomy" id="1408163"/>
    <lineage>
        <taxon>Eukaryota</taxon>
        <taxon>Fungi</taxon>
        <taxon>Dikarya</taxon>
        <taxon>Ascomycota</taxon>
        <taxon>Pezizomycotina</taxon>
        <taxon>Eurotiomycetes</taxon>
        <taxon>Eurotiomycetidae</taxon>
        <taxon>Eurotiales</taxon>
        <taxon>Trichocomaceae</taxon>
        <taxon>Rasamsonia</taxon>
    </lineage>
</organism>